<comment type="catalytic activity">
    <reaction evidence="7 8">
        <text>tRNA(Trp) + L-tryptophan + ATP = L-tryptophyl-tRNA(Trp) + AMP + diphosphate + H(+)</text>
        <dbReference type="Rhea" id="RHEA:24080"/>
        <dbReference type="Rhea" id="RHEA-COMP:9671"/>
        <dbReference type="Rhea" id="RHEA-COMP:9705"/>
        <dbReference type="ChEBI" id="CHEBI:15378"/>
        <dbReference type="ChEBI" id="CHEBI:30616"/>
        <dbReference type="ChEBI" id="CHEBI:33019"/>
        <dbReference type="ChEBI" id="CHEBI:57912"/>
        <dbReference type="ChEBI" id="CHEBI:78442"/>
        <dbReference type="ChEBI" id="CHEBI:78535"/>
        <dbReference type="ChEBI" id="CHEBI:456215"/>
        <dbReference type="EC" id="6.1.1.2"/>
    </reaction>
</comment>
<feature type="short sequence motif" description="'KMSKS' region" evidence="8">
    <location>
        <begin position="193"/>
        <end position="197"/>
    </location>
</feature>
<feature type="coiled-coil region" evidence="10">
    <location>
        <begin position="275"/>
        <end position="323"/>
    </location>
</feature>
<dbReference type="Gene3D" id="3.40.50.620">
    <property type="entry name" value="HUPs"/>
    <property type="match status" value="1"/>
</dbReference>
<keyword evidence="2 8" id="KW-0436">Ligase</keyword>
<comment type="function">
    <text evidence="8">Catalyzes the attachment of tryptophan to tRNA(Trp).</text>
</comment>
<evidence type="ECO:0000256" key="10">
    <source>
        <dbReference type="SAM" id="Coils"/>
    </source>
</evidence>
<evidence type="ECO:0000256" key="8">
    <source>
        <dbReference type="HAMAP-Rule" id="MF_00140"/>
    </source>
</evidence>
<dbReference type="GO" id="GO:0006436">
    <property type="term" value="P:tryptophanyl-tRNA aminoacylation"/>
    <property type="evidence" value="ECO:0007669"/>
    <property type="project" value="UniProtKB-UniRule"/>
</dbReference>
<keyword evidence="5 8" id="KW-0648">Protein biosynthesis</keyword>
<dbReference type="EMBL" id="ADFR01000014">
    <property type="protein sequence ID" value="EFC05420.1"/>
    <property type="molecule type" value="Genomic_DNA"/>
</dbReference>
<dbReference type="PROSITE" id="PS00178">
    <property type="entry name" value="AA_TRNA_LIGASE_I"/>
    <property type="match status" value="1"/>
</dbReference>
<dbReference type="SUPFAM" id="SSF52374">
    <property type="entry name" value="Nucleotidylyl transferase"/>
    <property type="match status" value="1"/>
</dbReference>
<dbReference type="Gene3D" id="1.10.240.10">
    <property type="entry name" value="Tyrosyl-Transfer RNA Synthetase"/>
    <property type="match status" value="1"/>
</dbReference>
<feature type="short sequence motif" description="'HIGH' region" evidence="8">
    <location>
        <begin position="10"/>
        <end position="18"/>
    </location>
</feature>
<feature type="binding site" evidence="8">
    <location>
        <position position="133"/>
    </location>
    <ligand>
        <name>L-tryptophan</name>
        <dbReference type="ChEBI" id="CHEBI:57912"/>
    </ligand>
</feature>
<dbReference type="InterPro" id="IPR002306">
    <property type="entry name" value="Trp-tRNA-ligase"/>
</dbReference>
<dbReference type="CDD" id="cd00806">
    <property type="entry name" value="TrpRS_core"/>
    <property type="match status" value="1"/>
</dbReference>
<evidence type="ECO:0000256" key="2">
    <source>
        <dbReference type="ARBA" id="ARBA00022598"/>
    </source>
</evidence>
<organism evidence="11 12">
    <name type="scientific">Bulleidia extructa W1219</name>
    <dbReference type="NCBI Taxonomy" id="679192"/>
    <lineage>
        <taxon>Bacteria</taxon>
        <taxon>Bacillati</taxon>
        <taxon>Bacillota</taxon>
        <taxon>Erysipelotrichia</taxon>
        <taxon>Erysipelotrichales</taxon>
        <taxon>Erysipelotrichaceae</taxon>
        <taxon>Bulleidia</taxon>
    </lineage>
</organism>
<dbReference type="PANTHER" id="PTHR43766">
    <property type="entry name" value="TRYPTOPHAN--TRNA LIGASE, MITOCHONDRIAL"/>
    <property type="match status" value="1"/>
</dbReference>
<protein>
    <recommendedName>
        <fullName evidence="8">Tryptophan--tRNA ligase</fullName>
        <ecNumber evidence="8">6.1.1.2</ecNumber>
    </recommendedName>
    <alternativeName>
        <fullName evidence="8">Tryptophanyl-tRNA synthetase</fullName>
        <shortName evidence="8">TrpRS</shortName>
    </alternativeName>
</protein>
<proteinExistence type="inferred from homology"/>
<dbReference type="FunFam" id="1.10.240.10:FF:000002">
    <property type="entry name" value="Tryptophan--tRNA ligase"/>
    <property type="match status" value="1"/>
</dbReference>
<keyword evidence="4 8" id="KW-0067">ATP-binding</keyword>
<evidence type="ECO:0000256" key="9">
    <source>
        <dbReference type="RuleBase" id="RU363036"/>
    </source>
</evidence>
<evidence type="ECO:0000313" key="12">
    <source>
        <dbReference type="Proteomes" id="UP000005017"/>
    </source>
</evidence>
<dbReference type="PANTHER" id="PTHR43766:SF1">
    <property type="entry name" value="TRYPTOPHAN--TRNA LIGASE, MITOCHONDRIAL"/>
    <property type="match status" value="1"/>
</dbReference>
<evidence type="ECO:0000256" key="6">
    <source>
        <dbReference type="ARBA" id="ARBA00023146"/>
    </source>
</evidence>
<evidence type="ECO:0000256" key="3">
    <source>
        <dbReference type="ARBA" id="ARBA00022741"/>
    </source>
</evidence>
<dbReference type="AlphaFoldDB" id="D2MPW7"/>
<keyword evidence="12" id="KW-1185">Reference proteome</keyword>
<dbReference type="InterPro" id="IPR024109">
    <property type="entry name" value="Trp-tRNA-ligase_bac-type"/>
</dbReference>
<dbReference type="GO" id="GO:0004830">
    <property type="term" value="F:tryptophan-tRNA ligase activity"/>
    <property type="evidence" value="ECO:0007669"/>
    <property type="project" value="UniProtKB-UniRule"/>
</dbReference>
<keyword evidence="3 8" id="KW-0547">Nucleotide-binding</keyword>
<accession>D2MPW7</accession>
<evidence type="ECO:0000256" key="7">
    <source>
        <dbReference type="ARBA" id="ARBA00049929"/>
    </source>
</evidence>
<dbReference type="EC" id="6.1.1.2" evidence="8"/>
<reference evidence="12" key="1">
    <citation type="submission" date="2009-12" db="EMBL/GenBank/DDBJ databases">
        <title>Sequence of Clostridiales genomosp. BVAB3 str. UPII9-5.</title>
        <authorList>
            <person name="Madupu R."/>
            <person name="Durkin A.S."/>
            <person name="Torralba M."/>
            <person name="Methe B."/>
            <person name="Sutton G.G."/>
            <person name="Strausberg R.L."/>
            <person name="Nelson K.E."/>
        </authorList>
    </citation>
    <scope>NUCLEOTIDE SEQUENCE [LARGE SCALE GENOMIC DNA]</scope>
    <source>
        <strain evidence="12">W1219</strain>
    </source>
</reference>
<comment type="subcellular location">
    <subcellularLocation>
        <location evidence="8">Cytoplasm</location>
    </subcellularLocation>
</comment>
<comment type="subunit">
    <text evidence="8">Homodimer.</text>
</comment>
<dbReference type="Proteomes" id="UP000005017">
    <property type="component" value="Unassembled WGS sequence"/>
</dbReference>
<dbReference type="GO" id="GO:0005524">
    <property type="term" value="F:ATP binding"/>
    <property type="evidence" value="ECO:0007669"/>
    <property type="project" value="UniProtKB-UniRule"/>
</dbReference>
<name>D2MPW7_9FIRM</name>
<feature type="binding site" evidence="8">
    <location>
        <begin position="145"/>
        <end position="147"/>
    </location>
    <ligand>
        <name>ATP</name>
        <dbReference type="ChEBI" id="CHEBI:30616"/>
    </ligand>
</feature>
<dbReference type="OrthoDB" id="9801042at2"/>
<dbReference type="InterPro" id="IPR001412">
    <property type="entry name" value="aa-tRNA-synth_I_CS"/>
</dbReference>
<dbReference type="InterPro" id="IPR050203">
    <property type="entry name" value="Trp-tRNA_synthetase"/>
</dbReference>
<evidence type="ECO:0000256" key="5">
    <source>
        <dbReference type="ARBA" id="ARBA00022917"/>
    </source>
</evidence>
<dbReference type="STRING" id="679192.HMPREF9013_0356"/>
<feature type="binding site" evidence="8">
    <location>
        <begin position="193"/>
        <end position="197"/>
    </location>
    <ligand>
        <name>ATP</name>
        <dbReference type="ChEBI" id="CHEBI:30616"/>
    </ligand>
</feature>
<comment type="caution">
    <text evidence="11">The sequence shown here is derived from an EMBL/GenBank/DDBJ whole genome shotgun (WGS) entry which is preliminary data.</text>
</comment>
<keyword evidence="8" id="KW-0963">Cytoplasm</keyword>
<dbReference type="NCBIfam" id="TIGR00233">
    <property type="entry name" value="trpS"/>
    <property type="match status" value="1"/>
</dbReference>
<gene>
    <name evidence="8 11" type="primary">trpS</name>
    <name evidence="11" type="ORF">HMPREF9013_0356</name>
</gene>
<feature type="binding site" evidence="8">
    <location>
        <position position="184"/>
    </location>
    <ligand>
        <name>ATP</name>
        <dbReference type="ChEBI" id="CHEBI:30616"/>
    </ligand>
</feature>
<dbReference type="PRINTS" id="PR01039">
    <property type="entry name" value="TRNASYNTHTRP"/>
</dbReference>
<evidence type="ECO:0000256" key="1">
    <source>
        <dbReference type="ARBA" id="ARBA00005594"/>
    </source>
</evidence>
<sequence>MKKMLSGIKPTGQIHLGNYIGALKNFVQLQNDYEMFVFIANLHCITVPQDPKILKKNLRDCILLYLACGLDPKKSTIFLQTDVPAHAQLGFIMASNTYLGELNRMTQFKDKQAKGETSLTGGIYTYPSLMAADILLYGADYVPVGDDQKQHVELTRDLAERMNHKYGCDFQIPEPMVPKVGARIMSLQNPKKKMSKSDDGEKGIIYLLDDPAVARKKIMSAVTDMVAKVHYDPENQPGISNLMQIYSSLNQNQPMVDIEKEFEGKGYGDFKKAVADRVSRELEMIQANYKRIEAEGCVEEILKEGAKKANHLANKQLEKVQKKMGMTIQFKK</sequence>
<dbReference type="eggNOG" id="COG0180">
    <property type="taxonomic scope" value="Bacteria"/>
</dbReference>
<dbReference type="GO" id="GO:0005829">
    <property type="term" value="C:cytosol"/>
    <property type="evidence" value="ECO:0007669"/>
    <property type="project" value="TreeGrafter"/>
</dbReference>
<keyword evidence="6 8" id="KW-0030">Aminoacyl-tRNA synthetase</keyword>
<comment type="similarity">
    <text evidence="1 8 9">Belongs to the class-I aminoacyl-tRNA synthetase family.</text>
</comment>
<dbReference type="HAMAP" id="MF_00140_B">
    <property type="entry name" value="Trp_tRNA_synth_B"/>
    <property type="match status" value="1"/>
</dbReference>
<evidence type="ECO:0000313" key="11">
    <source>
        <dbReference type="EMBL" id="EFC05420.1"/>
    </source>
</evidence>
<feature type="binding site" evidence="8">
    <location>
        <begin position="17"/>
        <end position="18"/>
    </location>
    <ligand>
        <name>ATP</name>
        <dbReference type="ChEBI" id="CHEBI:30616"/>
    </ligand>
</feature>
<dbReference type="RefSeq" id="WP_006627430.1">
    <property type="nucleotide sequence ID" value="NZ_ADFR01000014.1"/>
</dbReference>
<dbReference type="InterPro" id="IPR002305">
    <property type="entry name" value="aa-tRNA-synth_Ic"/>
</dbReference>
<feature type="binding site" evidence="8">
    <location>
        <begin position="9"/>
        <end position="11"/>
    </location>
    <ligand>
        <name>ATP</name>
        <dbReference type="ChEBI" id="CHEBI:30616"/>
    </ligand>
</feature>
<evidence type="ECO:0000256" key="4">
    <source>
        <dbReference type="ARBA" id="ARBA00022840"/>
    </source>
</evidence>
<keyword evidence="10" id="KW-0175">Coiled coil</keyword>
<dbReference type="Pfam" id="PF00579">
    <property type="entry name" value="tRNA-synt_1b"/>
    <property type="match status" value="1"/>
</dbReference>
<dbReference type="InterPro" id="IPR014729">
    <property type="entry name" value="Rossmann-like_a/b/a_fold"/>
</dbReference>